<dbReference type="KEGG" id="ran:Riean_1547"/>
<dbReference type="Proteomes" id="UP000010093">
    <property type="component" value="Chromosome"/>
</dbReference>
<protein>
    <submittedName>
        <fullName evidence="1">Uncharacterized protein</fullName>
    </submittedName>
</protein>
<evidence type="ECO:0000313" key="2">
    <source>
        <dbReference type="Proteomes" id="UP000010093"/>
    </source>
</evidence>
<dbReference type="HOGENOM" id="CLU_1287805_0_0_10"/>
<name>E4TD45_RIEAD</name>
<proteinExistence type="predicted"/>
<dbReference type="KEGG" id="rai:RA0C_1837"/>
<evidence type="ECO:0000313" key="1">
    <source>
        <dbReference type="EMBL" id="AFD56713.1"/>
    </source>
</evidence>
<dbReference type="GeneID" id="93718663"/>
<gene>
    <name evidence="1" type="ORF">RA0C_1837</name>
</gene>
<dbReference type="AlphaFoldDB" id="E4TD45"/>
<accession>E4TD45</accession>
<sequence>MKTKTTKLSVCAFLGLGLMAYGQYDGKVGINESQPKATLEIKPNTANSLSTASTVEGVLIPRVSRLRAANMGTGVAESTLLYISSVADGTASGTTANVDATGFYFFKGGVWVKLGAEATSSTGGATLQSITGNIREVAHANIAEWSVPNTFALAQTGDQQIALPDPKKYIGKIISVNNQHNTALAYSGTNQPKNVNALASGKAHILMAGLQDPNDENSAIWYLIGGSY</sequence>
<organism evidence="1 2">
    <name type="scientific">Riemerella anatipestifer (strain ATCC 11845 / DSM 15868 / JCM 9532 / NCTC 11014)</name>
    <dbReference type="NCBI Taxonomy" id="693978"/>
    <lineage>
        <taxon>Bacteria</taxon>
        <taxon>Pseudomonadati</taxon>
        <taxon>Bacteroidota</taxon>
        <taxon>Flavobacteriia</taxon>
        <taxon>Flavobacteriales</taxon>
        <taxon>Weeksellaceae</taxon>
        <taxon>Riemerella</taxon>
    </lineage>
</organism>
<dbReference type="PATRIC" id="fig|693978.17.peg.1817"/>
<dbReference type="RefSeq" id="WP_004919767.1">
    <property type="nucleotide sequence ID" value="NC_014738.1"/>
</dbReference>
<dbReference type="EMBL" id="CP003388">
    <property type="protein sequence ID" value="AFD56713.1"/>
    <property type="molecule type" value="Genomic_DNA"/>
</dbReference>
<reference evidence="1 2" key="1">
    <citation type="journal article" date="2012" name="J. Bacteriol.">
        <title>Complete genome sequence of Riemerella anatipestifer reference strain.</title>
        <authorList>
            <person name="Wang X."/>
            <person name="Zhu D."/>
            <person name="Wang M."/>
            <person name="Cheng A."/>
            <person name="Jia R."/>
            <person name="Zhou Y."/>
            <person name="Chen Z."/>
            <person name="Luo Q."/>
            <person name="Liu F."/>
            <person name="Wang Y."/>
            <person name="Chen X.Y."/>
        </authorList>
    </citation>
    <scope>NUCLEOTIDE SEQUENCE [LARGE SCALE GENOMIC DNA]</scope>
    <source>
        <strain evidence="2">DSM 15868</strain>
    </source>
</reference>